<reference evidence="2 3" key="1">
    <citation type="submission" date="2018-12" db="EMBL/GenBank/DDBJ databases">
        <authorList>
            <person name="Yu L."/>
        </authorList>
    </citation>
    <scope>NUCLEOTIDE SEQUENCE [LARGE SCALE GENOMIC DNA]</scope>
    <source>
        <strain evidence="2 3">HAW-EB5</strain>
    </source>
</reference>
<dbReference type="AlphaFoldDB" id="A0A3S0IFL0"/>
<dbReference type="InterPro" id="IPR029063">
    <property type="entry name" value="SAM-dependent_MTases_sf"/>
</dbReference>
<proteinExistence type="predicted"/>
<dbReference type="Pfam" id="PF13649">
    <property type="entry name" value="Methyltransf_25"/>
    <property type="match status" value="1"/>
</dbReference>
<name>A0A3S0IFL0_9GAMM</name>
<keyword evidence="2" id="KW-0808">Transferase</keyword>
<dbReference type="RefSeq" id="WP_126505676.1">
    <property type="nucleotide sequence ID" value="NZ_RXNV01000003.1"/>
</dbReference>
<dbReference type="GO" id="GO:0032259">
    <property type="term" value="P:methylation"/>
    <property type="evidence" value="ECO:0007669"/>
    <property type="project" value="UniProtKB-KW"/>
</dbReference>
<evidence type="ECO:0000313" key="3">
    <source>
        <dbReference type="Proteomes" id="UP000282060"/>
    </source>
</evidence>
<keyword evidence="3" id="KW-1185">Reference proteome</keyword>
<organism evidence="2 3">
    <name type="scientific">Shewanella atlantica</name>
    <dbReference type="NCBI Taxonomy" id="271099"/>
    <lineage>
        <taxon>Bacteria</taxon>
        <taxon>Pseudomonadati</taxon>
        <taxon>Pseudomonadota</taxon>
        <taxon>Gammaproteobacteria</taxon>
        <taxon>Alteromonadales</taxon>
        <taxon>Shewanellaceae</taxon>
        <taxon>Shewanella</taxon>
    </lineage>
</organism>
<dbReference type="EMBL" id="RXNV01000003">
    <property type="protein sequence ID" value="RTR32772.1"/>
    <property type="molecule type" value="Genomic_DNA"/>
</dbReference>
<keyword evidence="2" id="KW-0489">Methyltransferase</keyword>
<gene>
    <name evidence="2" type="ORF">EKG39_10395</name>
</gene>
<evidence type="ECO:0000259" key="1">
    <source>
        <dbReference type="Pfam" id="PF13649"/>
    </source>
</evidence>
<dbReference type="GO" id="GO:0008168">
    <property type="term" value="F:methyltransferase activity"/>
    <property type="evidence" value="ECO:0007669"/>
    <property type="project" value="UniProtKB-KW"/>
</dbReference>
<protein>
    <submittedName>
        <fullName evidence="2">Class I SAM-dependent methyltransferase</fullName>
    </submittedName>
</protein>
<dbReference type="OrthoDB" id="9760689at2"/>
<sequence length="226" mass="25342">MKEKTGTQKFSLAKQESHWETTFSSKADMFGEQQSACASIAADPFKKERVGTILELGGGQGRDTMFFAKSGFQVQVIDYSPSGVVEIKEKAESRGLSHLITAKCHDIRNPLPYESGSFDACYSHMLYCMALTTSELEFLSKEIRRVLKPGGLNIYTVRHTGDADFAVGTHHGEDMYQAGGFIVHFFSEDKVRHLAEGFKIVEIVEIDEFEEGALPRKLFRVTLRKE</sequence>
<accession>A0A3S0IFL0</accession>
<comment type="caution">
    <text evidence="2">The sequence shown here is derived from an EMBL/GenBank/DDBJ whole genome shotgun (WGS) entry which is preliminary data.</text>
</comment>
<feature type="domain" description="Methyltransferase" evidence="1">
    <location>
        <begin position="53"/>
        <end position="151"/>
    </location>
</feature>
<dbReference type="CDD" id="cd02440">
    <property type="entry name" value="AdoMet_MTases"/>
    <property type="match status" value="1"/>
</dbReference>
<dbReference type="Proteomes" id="UP000282060">
    <property type="component" value="Unassembled WGS sequence"/>
</dbReference>
<evidence type="ECO:0000313" key="2">
    <source>
        <dbReference type="EMBL" id="RTR32772.1"/>
    </source>
</evidence>
<dbReference type="SUPFAM" id="SSF53335">
    <property type="entry name" value="S-adenosyl-L-methionine-dependent methyltransferases"/>
    <property type="match status" value="1"/>
</dbReference>
<dbReference type="Gene3D" id="3.40.50.150">
    <property type="entry name" value="Vaccinia Virus protein VP39"/>
    <property type="match status" value="1"/>
</dbReference>
<dbReference type="InterPro" id="IPR041698">
    <property type="entry name" value="Methyltransf_25"/>
</dbReference>